<evidence type="ECO:0000313" key="1">
    <source>
        <dbReference type="EMBL" id="KAG7284435.1"/>
    </source>
</evidence>
<dbReference type="Proteomes" id="UP001197093">
    <property type="component" value="Unassembled WGS sequence"/>
</dbReference>
<gene>
    <name evidence="1" type="ORF">NEMBOFW57_010808</name>
</gene>
<accession>A0AAD4ENQ7</accession>
<organism evidence="1 2">
    <name type="scientific">Staphylotrichum longicolle</name>
    <dbReference type="NCBI Taxonomy" id="669026"/>
    <lineage>
        <taxon>Eukaryota</taxon>
        <taxon>Fungi</taxon>
        <taxon>Dikarya</taxon>
        <taxon>Ascomycota</taxon>
        <taxon>Pezizomycotina</taxon>
        <taxon>Sordariomycetes</taxon>
        <taxon>Sordariomycetidae</taxon>
        <taxon>Sordariales</taxon>
        <taxon>Chaetomiaceae</taxon>
        <taxon>Staphylotrichum</taxon>
    </lineage>
</organism>
<keyword evidence="2" id="KW-1185">Reference proteome</keyword>
<evidence type="ECO:0000313" key="2">
    <source>
        <dbReference type="Proteomes" id="UP001197093"/>
    </source>
</evidence>
<proteinExistence type="predicted"/>
<reference evidence="1" key="1">
    <citation type="submission" date="2023-02" db="EMBL/GenBank/DDBJ databases">
        <authorList>
            <person name="Palmer J.M."/>
        </authorList>
    </citation>
    <scope>NUCLEOTIDE SEQUENCE</scope>
    <source>
        <strain evidence="1">FW57</strain>
    </source>
</reference>
<protein>
    <recommendedName>
        <fullName evidence="3">LysM domain-containing protein</fullName>
    </recommendedName>
</protein>
<evidence type="ECO:0008006" key="3">
    <source>
        <dbReference type="Google" id="ProtNLM"/>
    </source>
</evidence>
<comment type="caution">
    <text evidence="1">The sequence shown here is derived from an EMBL/GenBank/DDBJ whole genome shotgun (WGS) entry which is preliminary data.</text>
</comment>
<name>A0AAD4ENQ7_9PEZI</name>
<dbReference type="AlphaFoldDB" id="A0AAD4ENQ7"/>
<sequence>MASNAQQAHQLDKRGDQPAMQWDLNTIGTCSCWYDNYEGLTCKEVRDWKFAISPADFSRWNPSITLDCGNWQALSYCVENELNVGCFIKNIHHRSDGHSEP</sequence>
<dbReference type="EMBL" id="JAHCVI010000006">
    <property type="protein sequence ID" value="KAG7284435.1"/>
    <property type="molecule type" value="Genomic_DNA"/>
</dbReference>